<evidence type="ECO:0000313" key="3">
    <source>
        <dbReference type="EMBL" id="TFC07981.1"/>
    </source>
</evidence>
<feature type="region of interest" description="Disordered" evidence="1">
    <location>
        <begin position="228"/>
        <end position="297"/>
    </location>
</feature>
<feature type="region of interest" description="Disordered" evidence="1">
    <location>
        <begin position="166"/>
        <end position="187"/>
    </location>
</feature>
<evidence type="ECO:0000313" key="4">
    <source>
        <dbReference type="Proteomes" id="UP000297643"/>
    </source>
</evidence>
<feature type="transmembrane region" description="Helical" evidence="2">
    <location>
        <begin position="33"/>
        <end position="54"/>
    </location>
</feature>
<gene>
    <name evidence="3" type="ORF">E3O32_00525</name>
</gene>
<feature type="compositionally biased region" description="Low complexity" evidence="1">
    <location>
        <begin position="277"/>
        <end position="286"/>
    </location>
</feature>
<protein>
    <submittedName>
        <fullName evidence="3">Uncharacterized protein</fullName>
    </submittedName>
</protein>
<dbReference type="AlphaFoldDB" id="A0A4R8WF25"/>
<comment type="caution">
    <text evidence="3">The sequence shown here is derived from an EMBL/GenBank/DDBJ whole genome shotgun (WGS) entry which is preliminary data.</text>
</comment>
<feature type="transmembrane region" description="Helical" evidence="2">
    <location>
        <begin position="66"/>
        <end position="87"/>
    </location>
</feature>
<dbReference type="InterPro" id="IPR046096">
    <property type="entry name" value="DUF6114"/>
</dbReference>
<reference evidence="3 4" key="1">
    <citation type="submission" date="2019-03" db="EMBL/GenBank/DDBJ databases">
        <title>Genomics of glacier-inhabiting Cryobacterium strains.</title>
        <authorList>
            <person name="Liu Q."/>
            <person name="Xin Y.-H."/>
        </authorList>
    </citation>
    <scope>NUCLEOTIDE SEQUENCE [LARGE SCALE GENOMIC DNA]</scope>
    <source>
        <strain evidence="3 4">RHLT2-21</strain>
    </source>
</reference>
<evidence type="ECO:0000256" key="1">
    <source>
        <dbReference type="SAM" id="MobiDB-lite"/>
    </source>
</evidence>
<keyword evidence="2" id="KW-0812">Transmembrane</keyword>
<dbReference type="RefSeq" id="WP_134505944.1">
    <property type="nucleotide sequence ID" value="NZ_SOFM01000003.1"/>
</dbReference>
<feature type="transmembrane region" description="Helical" evidence="2">
    <location>
        <begin position="99"/>
        <end position="127"/>
    </location>
</feature>
<name>A0A4R8WF25_9MICO</name>
<evidence type="ECO:0000256" key="2">
    <source>
        <dbReference type="SAM" id="Phobius"/>
    </source>
</evidence>
<feature type="compositionally biased region" description="Pro residues" evidence="1">
    <location>
        <begin position="250"/>
        <end position="276"/>
    </location>
</feature>
<keyword evidence="4" id="KW-1185">Reference proteome</keyword>
<keyword evidence="2" id="KW-0472">Membrane</keyword>
<dbReference type="EMBL" id="SOFM01000003">
    <property type="protein sequence ID" value="TFC07981.1"/>
    <property type="molecule type" value="Genomic_DNA"/>
</dbReference>
<proteinExistence type="predicted"/>
<organism evidence="3 4">
    <name type="scientific">Cryobacterium mannosilyticum</name>
    <dbReference type="NCBI Taxonomy" id="1259190"/>
    <lineage>
        <taxon>Bacteria</taxon>
        <taxon>Bacillati</taxon>
        <taxon>Actinomycetota</taxon>
        <taxon>Actinomycetes</taxon>
        <taxon>Micrococcales</taxon>
        <taxon>Microbacteriaceae</taxon>
        <taxon>Cryobacterium</taxon>
    </lineage>
</organism>
<sequence>MNIFRRATTMAAAGPDEPGAGSRFGRWYRTRPAIGGLLIAVAGIEMLFSGQLDLGNIRIQVGIEGMQAMILPVALITLGVLILAMPAHRMFYGVMSLTFSIYALVGVNLGGFFIGTLLGLIGGVMAVSWMPRRAPAADSPEPADDAAPHDPVGLALIDLEFPAFRSPSESGAEPPTPVPTGQTGMRAGSFLDRVSASPTRRRQGHALAIVALAVLLGASSAGLATGPSFADPGVTTPAPTAPEPQVSTPAPTPTPDPTPVPTPTPSPTAAPPPAPTTVPLAAAPAPSVTPPAALPPAAVDQDAPVAAPTGGRLRSSSVTLEGARYIGTVAVTLADGSTRTVLKITADRVGLDAFSLDSTDPAVRIPGTTATQVILGGSVTMYCTSLSGSLADGTPVAFDPSTPPPLNADLPSLTSATVGLVTVSSVTATLTGAAMSVG</sequence>
<dbReference type="Proteomes" id="UP000297643">
    <property type="component" value="Unassembled WGS sequence"/>
</dbReference>
<dbReference type="Pfam" id="PF19609">
    <property type="entry name" value="DUF6114"/>
    <property type="match status" value="1"/>
</dbReference>
<accession>A0A4R8WF25</accession>
<keyword evidence="2" id="KW-1133">Transmembrane helix</keyword>